<dbReference type="EMBL" id="JACEFB010000010">
    <property type="protein sequence ID" value="MBA2227020.1"/>
    <property type="molecule type" value="Genomic_DNA"/>
</dbReference>
<dbReference type="PANTHER" id="PTHR46637">
    <property type="entry name" value="TIS1421-TRANSPOSASE PROTEIN A"/>
    <property type="match status" value="1"/>
</dbReference>
<dbReference type="InterPro" id="IPR025161">
    <property type="entry name" value="IS402-like_dom"/>
</dbReference>
<evidence type="ECO:0000259" key="2">
    <source>
        <dbReference type="Pfam" id="PF13340"/>
    </source>
</evidence>
<comment type="caution">
    <text evidence="3">The sequence shown here is derived from an EMBL/GenBank/DDBJ whole genome shotgun (WGS) entry which is preliminary data.</text>
</comment>
<dbReference type="AlphaFoldDB" id="A0A7V8VFL5"/>
<name>A0A7V8VFL5_9BACT</name>
<evidence type="ECO:0000256" key="1">
    <source>
        <dbReference type="SAM" id="MobiDB-lite"/>
    </source>
</evidence>
<gene>
    <name evidence="3" type="ORF">H0921_12700</name>
</gene>
<feature type="region of interest" description="Disordered" evidence="1">
    <location>
        <begin position="1"/>
        <end position="26"/>
    </location>
</feature>
<feature type="domain" description="Insertion element IS402-like" evidence="2">
    <location>
        <begin position="15"/>
        <end position="73"/>
    </location>
</feature>
<protein>
    <submittedName>
        <fullName evidence="3">Transposase</fullName>
    </submittedName>
</protein>
<evidence type="ECO:0000313" key="3">
    <source>
        <dbReference type="EMBL" id="MBA2227020.1"/>
    </source>
</evidence>
<evidence type="ECO:0000313" key="4">
    <source>
        <dbReference type="Proteomes" id="UP000542342"/>
    </source>
</evidence>
<proteinExistence type="predicted"/>
<dbReference type="Pfam" id="PF13340">
    <property type="entry name" value="DUF4096"/>
    <property type="match status" value="1"/>
</dbReference>
<reference evidence="3 4" key="1">
    <citation type="submission" date="2020-07" db="EMBL/GenBank/DDBJ databases">
        <title>Thermogemmata thermophila gen. nov., sp. nov., a novel moderate thermophilic planctomycete from a Kamchatka hot spring.</title>
        <authorList>
            <person name="Elcheninov A.G."/>
            <person name="Podosokorskaya O.A."/>
            <person name="Kovaleva O.L."/>
            <person name="Novikov A."/>
            <person name="Bonch-Osmolovskaya E.A."/>
            <person name="Toshchakov S.V."/>
            <person name="Kublanov I.V."/>
        </authorList>
    </citation>
    <scope>NUCLEOTIDE SEQUENCE [LARGE SCALE GENOMIC DNA]</scope>
    <source>
        <strain evidence="3 4">2918</strain>
    </source>
</reference>
<keyword evidence="4" id="KW-1185">Reference proteome</keyword>
<organism evidence="3 4">
    <name type="scientific">Thermogemmata fonticola</name>
    <dbReference type="NCBI Taxonomy" id="2755323"/>
    <lineage>
        <taxon>Bacteria</taxon>
        <taxon>Pseudomonadati</taxon>
        <taxon>Planctomycetota</taxon>
        <taxon>Planctomycetia</taxon>
        <taxon>Gemmatales</taxon>
        <taxon>Gemmataceae</taxon>
        <taxon>Thermogemmata</taxon>
    </lineage>
</organism>
<dbReference type="InterPro" id="IPR052909">
    <property type="entry name" value="Transposase_6_like"/>
</dbReference>
<dbReference type="RefSeq" id="WP_194538731.1">
    <property type="nucleotide sequence ID" value="NZ_JACEFB010000010.1"/>
</dbReference>
<dbReference type="Proteomes" id="UP000542342">
    <property type="component" value="Unassembled WGS sequence"/>
</dbReference>
<accession>A0A7V8VFL5</accession>
<dbReference type="PANTHER" id="PTHR46637:SF1">
    <property type="entry name" value="BLL5188 PROTEIN"/>
    <property type="match status" value="1"/>
</dbReference>
<sequence length="116" mass="12796">MSNGNASPPCCRSIPPSPKGGRPRADDRECLEGLLWLLRTGARWQDIPPDLPSGSTCWRRLREWAREGILEDIQAVLVEQLAELGRVDLSELFADATFIRAKKGATTSVKPRLAKG</sequence>